<comment type="subunit">
    <text evidence="8">Interacts with the Sec translocase complex via SecD. Specifically interacts with transmembrane segments of nascent integral membrane proteins during membrane integration.</text>
</comment>
<keyword evidence="4 12" id="KW-0812">Transmembrane</keyword>
<dbReference type="RefSeq" id="WP_085020003.1">
    <property type="nucleotide sequence ID" value="NZ_BMHD01000001.1"/>
</dbReference>
<evidence type="ECO:0000256" key="1">
    <source>
        <dbReference type="ARBA" id="ARBA00004141"/>
    </source>
</evidence>
<dbReference type="KEGG" id="cphy:B5808_11990"/>
<dbReference type="PANTHER" id="PTHR12428">
    <property type="entry name" value="OXA1"/>
    <property type="match status" value="1"/>
</dbReference>
<proteinExistence type="inferred from homology"/>
<name>A0A1X9LKY3_9MICO</name>
<evidence type="ECO:0000313" key="14">
    <source>
        <dbReference type="Proteomes" id="UP000192775"/>
    </source>
</evidence>
<evidence type="ECO:0000256" key="3">
    <source>
        <dbReference type="ARBA" id="ARBA00015325"/>
    </source>
</evidence>
<evidence type="ECO:0000256" key="9">
    <source>
        <dbReference type="ARBA" id="ARBA00031538"/>
    </source>
</evidence>
<evidence type="ECO:0000256" key="4">
    <source>
        <dbReference type="ARBA" id="ARBA00022692"/>
    </source>
</evidence>
<evidence type="ECO:0000313" key="13">
    <source>
        <dbReference type="EMBL" id="ARJ05865.1"/>
    </source>
</evidence>
<dbReference type="GO" id="GO:0051205">
    <property type="term" value="P:protein insertion into membrane"/>
    <property type="evidence" value="ECO:0007669"/>
    <property type="project" value="TreeGrafter"/>
</dbReference>
<comment type="function">
    <text evidence="7">Required for the insertion and/or proper folding and/or complex formation of integral membrane proteins into the membrane. Involved in integration of membrane proteins that insert both dependently and independently of the Sec translocase complex, as well as at least some lipoproteins. Aids folding of multispanning membrane proteins.</text>
</comment>
<dbReference type="PANTHER" id="PTHR12428:SF65">
    <property type="entry name" value="CYTOCHROME C OXIDASE ASSEMBLY PROTEIN COX18, MITOCHONDRIAL"/>
    <property type="match status" value="1"/>
</dbReference>
<dbReference type="InterPro" id="IPR028055">
    <property type="entry name" value="YidC/Oxa/ALB_C"/>
</dbReference>
<dbReference type="GO" id="GO:0032977">
    <property type="term" value="F:membrane insertase activity"/>
    <property type="evidence" value="ECO:0007669"/>
    <property type="project" value="InterPro"/>
</dbReference>
<dbReference type="STRING" id="1619308.B5808_11990"/>
<evidence type="ECO:0000256" key="8">
    <source>
        <dbReference type="ARBA" id="ARBA00026028"/>
    </source>
</evidence>
<protein>
    <recommendedName>
        <fullName evidence="3">Membrane protein insertase YidC</fullName>
    </recommendedName>
    <alternativeName>
        <fullName evidence="11">Foldase YidC</fullName>
    </alternativeName>
    <alternativeName>
        <fullName evidence="10">Membrane integrase YidC</fullName>
    </alternativeName>
    <alternativeName>
        <fullName evidence="9">Membrane protein YidC</fullName>
    </alternativeName>
</protein>
<dbReference type="NCBIfam" id="TIGR03592">
    <property type="entry name" value="yidC_oxa1_cterm"/>
    <property type="match status" value="1"/>
</dbReference>
<organism evidence="13 14">
    <name type="scientific">Cnuibacter physcomitrellae</name>
    <dbReference type="NCBI Taxonomy" id="1619308"/>
    <lineage>
        <taxon>Bacteria</taxon>
        <taxon>Bacillati</taxon>
        <taxon>Actinomycetota</taxon>
        <taxon>Actinomycetes</taxon>
        <taxon>Micrococcales</taxon>
        <taxon>Microbacteriaceae</taxon>
        <taxon>Cnuibacter</taxon>
    </lineage>
</organism>
<comment type="subcellular location">
    <subcellularLocation>
        <location evidence="1 12">Membrane</location>
        <topology evidence="1 12">Multi-pass membrane protein</topology>
    </subcellularLocation>
</comment>
<evidence type="ECO:0000256" key="2">
    <source>
        <dbReference type="ARBA" id="ARBA00010527"/>
    </source>
</evidence>
<evidence type="ECO:0000256" key="11">
    <source>
        <dbReference type="ARBA" id="ARBA00033342"/>
    </source>
</evidence>
<dbReference type="InterPro" id="IPR001708">
    <property type="entry name" value="YidC/ALB3/OXA1/COX18"/>
</dbReference>
<dbReference type="AlphaFoldDB" id="A0A1X9LKY3"/>
<comment type="similarity">
    <text evidence="2">Belongs to the OXA1/ALB3/YidC family. Type 1 subfamily.</text>
</comment>
<evidence type="ECO:0000256" key="10">
    <source>
        <dbReference type="ARBA" id="ARBA00033245"/>
    </source>
</evidence>
<sequence length="249" mass="25501">MNPYDIPVLAAVLEGASRLIEQLSSLLDPLAGASAAALAIVVVTLLVRAVLVPVGVSQRRAQRTRARLAPRIRSLQQRHRSDPARLERELSALYASEKASPLAGCLPVLAQAPVLAVVYAVFSLPMIAGHANPLLAHSLAGAPLGQGLVAAAGAGSLPGLAVCGIVVAVVLLLVVLTRRLQQRTATLDLGSSAAVGLPGGPGFGRALSWLPLVSVVFAALAPLAAALYLATSMGWTLVERTILAVALPV</sequence>
<accession>A0A1X9LKY3</accession>
<dbReference type="GO" id="GO:0005886">
    <property type="term" value="C:plasma membrane"/>
    <property type="evidence" value="ECO:0007669"/>
    <property type="project" value="TreeGrafter"/>
</dbReference>
<evidence type="ECO:0000256" key="7">
    <source>
        <dbReference type="ARBA" id="ARBA00025034"/>
    </source>
</evidence>
<keyword evidence="14" id="KW-1185">Reference proteome</keyword>
<gene>
    <name evidence="13" type="ORF">B5808_11990</name>
</gene>
<dbReference type="Pfam" id="PF02096">
    <property type="entry name" value="60KD_IMP"/>
    <property type="match status" value="1"/>
</dbReference>
<keyword evidence="5" id="KW-1133">Transmembrane helix</keyword>
<reference evidence="13 14" key="1">
    <citation type="submission" date="2017-04" db="EMBL/GenBank/DDBJ databases">
        <authorList>
            <person name="Afonso C.L."/>
            <person name="Miller P.J."/>
            <person name="Scott M.A."/>
            <person name="Spackman E."/>
            <person name="Goraichik I."/>
            <person name="Dimitrov K.M."/>
            <person name="Suarez D.L."/>
            <person name="Swayne D.E."/>
        </authorList>
    </citation>
    <scope>NUCLEOTIDE SEQUENCE [LARGE SCALE GENOMIC DNA]</scope>
    <source>
        <strain evidence="14">XA(T)</strain>
    </source>
</reference>
<evidence type="ECO:0000256" key="6">
    <source>
        <dbReference type="ARBA" id="ARBA00023136"/>
    </source>
</evidence>
<evidence type="ECO:0000256" key="12">
    <source>
        <dbReference type="RuleBase" id="RU003945"/>
    </source>
</evidence>
<keyword evidence="6" id="KW-0472">Membrane</keyword>
<evidence type="ECO:0000256" key="5">
    <source>
        <dbReference type="ARBA" id="ARBA00022989"/>
    </source>
</evidence>
<dbReference type="EMBL" id="CP020715">
    <property type="protein sequence ID" value="ARJ05865.1"/>
    <property type="molecule type" value="Genomic_DNA"/>
</dbReference>
<dbReference type="Proteomes" id="UP000192775">
    <property type="component" value="Chromosome"/>
</dbReference>